<gene>
    <name evidence="2" type="primary">ORF51273</name>
</gene>
<evidence type="ECO:0000313" key="2">
    <source>
        <dbReference type="EMBL" id="CEK64285.1"/>
    </source>
</evidence>
<evidence type="ECO:0000256" key="1">
    <source>
        <dbReference type="SAM" id="MobiDB-lite"/>
    </source>
</evidence>
<feature type="non-terminal residue" evidence="2">
    <location>
        <position position="1"/>
    </location>
</feature>
<dbReference type="AlphaFoldDB" id="A0A0B6Z969"/>
<protein>
    <submittedName>
        <fullName evidence="2">Uncharacterized protein</fullName>
    </submittedName>
</protein>
<proteinExistence type="predicted"/>
<dbReference type="EMBL" id="HACG01017420">
    <property type="protein sequence ID" value="CEK64285.1"/>
    <property type="molecule type" value="Transcribed_RNA"/>
</dbReference>
<feature type="compositionally biased region" description="Polar residues" evidence="1">
    <location>
        <begin position="17"/>
        <end position="37"/>
    </location>
</feature>
<feature type="region of interest" description="Disordered" evidence="1">
    <location>
        <begin position="80"/>
        <end position="121"/>
    </location>
</feature>
<feature type="region of interest" description="Disordered" evidence="1">
    <location>
        <begin position="1"/>
        <end position="68"/>
    </location>
</feature>
<name>A0A0B6Z969_9EUPU</name>
<sequence>AINVDMEVPLTGKTQRKGTNGKPTRASSLSSVNSQNMKHYKAKGDATSTGKGNNNSPKPARKEYAPVTNPYGIEIIDIDERGRTENISPTRLKTPRTPKVQSVNHKHSPLTPVSPVTNLIC</sequence>
<organism evidence="2">
    <name type="scientific">Arion vulgaris</name>
    <dbReference type="NCBI Taxonomy" id="1028688"/>
    <lineage>
        <taxon>Eukaryota</taxon>
        <taxon>Metazoa</taxon>
        <taxon>Spiralia</taxon>
        <taxon>Lophotrochozoa</taxon>
        <taxon>Mollusca</taxon>
        <taxon>Gastropoda</taxon>
        <taxon>Heterobranchia</taxon>
        <taxon>Euthyneura</taxon>
        <taxon>Panpulmonata</taxon>
        <taxon>Eupulmonata</taxon>
        <taxon>Stylommatophora</taxon>
        <taxon>Helicina</taxon>
        <taxon>Arionoidea</taxon>
        <taxon>Arionidae</taxon>
        <taxon>Arion</taxon>
    </lineage>
</organism>
<feature type="compositionally biased region" description="Polar residues" evidence="1">
    <location>
        <begin position="46"/>
        <end position="57"/>
    </location>
</feature>
<accession>A0A0B6Z969</accession>
<reference evidence="2" key="1">
    <citation type="submission" date="2014-12" db="EMBL/GenBank/DDBJ databases">
        <title>Insight into the proteome of Arion vulgaris.</title>
        <authorList>
            <person name="Aradska J."/>
            <person name="Bulat T."/>
            <person name="Smidak R."/>
            <person name="Sarate P."/>
            <person name="Gangsoo J."/>
            <person name="Sialana F."/>
            <person name="Bilban M."/>
            <person name="Lubec G."/>
        </authorList>
    </citation>
    <scope>NUCLEOTIDE SEQUENCE</scope>
    <source>
        <tissue evidence="2">Skin</tissue>
    </source>
</reference>